<organism evidence="3 4">
    <name type="scientific">Methyloglobulus morosus KoM1</name>
    <dbReference type="NCBI Taxonomy" id="1116472"/>
    <lineage>
        <taxon>Bacteria</taxon>
        <taxon>Pseudomonadati</taxon>
        <taxon>Pseudomonadota</taxon>
        <taxon>Gammaproteobacteria</taxon>
        <taxon>Methylococcales</taxon>
        <taxon>Methylococcaceae</taxon>
        <taxon>Methyloglobulus</taxon>
    </lineage>
</organism>
<dbReference type="InterPro" id="IPR050124">
    <property type="entry name" value="tRNA_CCA-adding_enzyme"/>
</dbReference>
<dbReference type="RefSeq" id="WP_023496411.1">
    <property type="nucleotide sequence ID" value="NZ_AYLO01000152.1"/>
</dbReference>
<dbReference type="SUPFAM" id="SSF81891">
    <property type="entry name" value="Poly A polymerase C-terminal region-like"/>
    <property type="match status" value="1"/>
</dbReference>
<dbReference type="EC" id="3.1.4.-" evidence="3"/>
<dbReference type="PANTHER" id="PTHR47545:SF1">
    <property type="entry name" value="MULTIFUNCTIONAL CCA PROTEIN"/>
    <property type="match status" value="1"/>
</dbReference>
<dbReference type="PATRIC" id="fig|1116472.3.peg.3804"/>
<dbReference type="AlphaFoldDB" id="V5BI28"/>
<dbReference type="STRING" id="1116472.MGMO_167c00250"/>
<evidence type="ECO:0000256" key="1">
    <source>
        <dbReference type="ARBA" id="ARBA00022741"/>
    </source>
</evidence>
<keyword evidence="4" id="KW-1185">Reference proteome</keyword>
<dbReference type="eggNOG" id="COG0617">
    <property type="taxonomic scope" value="Bacteria"/>
</dbReference>
<dbReference type="Proteomes" id="UP000017842">
    <property type="component" value="Unassembled WGS sequence"/>
</dbReference>
<proteinExistence type="predicted"/>
<comment type="caution">
    <text evidence="3">The sequence shown here is derived from an EMBL/GenBank/DDBJ whole genome shotgun (WGS) entry which is preliminary data.</text>
</comment>
<keyword evidence="3" id="KW-0378">Hydrolase</keyword>
<name>V5BI28_9GAMM</name>
<dbReference type="EC" id="2.7.7.72" evidence="3"/>
<reference evidence="3 4" key="1">
    <citation type="journal article" date="2013" name="Genome Announc.">
        <title>Draft Genome Sequence of the Methanotrophic Gammaproteobacterium Methyloglobulus morosus DSM 22980 Strain KoM1.</title>
        <authorList>
            <person name="Poehlein A."/>
            <person name="Deutzmann J.S."/>
            <person name="Daniel R."/>
            <person name="Simeonova D.D."/>
        </authorList>
    </citation>
    <scope>NUCLEOTIDE SEQUENCE [LARGE SCALE GENOMIC DNA]</scope>
    <source>
        <strain evidence="3 4">KoM1</strain>
    </source>
</reference>
<dbReference type="GO" id="GO:0004810">
    <property type="term" value="F:CCA tRNA nucleotidyltransferase activity"/>
    <property type="evidence" value="ECO:0007669"/>
    <property type="project" value="UniProtKB-EC"/>
</dbReference>
<gene>
    <name evidence="3" type="primary">cca</name>
    <name evidence="3" type="ORF">MGMO_167c00250</name>
</gene>
<dbReference type="EMBL" id="AYLO01000152">
    <property type="protein sequence ID" value="ESS67404.1"/>
    <property type="molecule type" value="Genomic_DNA"/>
</dbReference>
<accession>V5BI28</accession>
<evidence type="ECO:0000313" key="3">
    <source>
        <dbReference type="EMBL" id="ESS67404.1"/>
    </source>
</evidence>
<keyword evidence="3" id="KW-0808">Transferase</keyword>
<dbReference type="InterPro" id="IPR006674">
    <property type="entry name" value="HD_domain"/>
</dbReference>
<dbReference type="PROSITE" id="PS51831">
    <property type="entry name" value="HD"/>
    <property type="match status" value="1"/>
</dbReference>
<dbReference type="GO" id="GO:0016787">
    <property type="term" value="F:hydrolase activity"/>
    <property type="evidence" value="ECO:0007669"/>
    <property type="project" value="UniProtKB-KW"/>
</dbReference>
<dbReference type="GO" id="GO:0000166">
    <property type="term" value="F:nucleotide binding"/>
    <property type="evidence" value="ECO:0007669"/>
    <property type="project" value="UniProtKB-KW"/>
</dbReference>
<keyword evidence="3" id="KW-0548">Nucleotidyltransferase</keyword>
<evidence type="ECO:0000259" key="2">
    <source>
        <dbReference type="PROSITE" id="PS51831"/>
    </source>
</evidence>
<dbReference type="OrthoDB" id="9805698at2"/>
<protein>
    <submittedName>
        <fullName evidence="3">Multifunctional CCA protein</fullName>
        <ecNumber evidence="3">2.7.7.72</ecNumber>
        <ecNumber evidence="3">3.1.3.-</ecNumber>
        <ecNumber evidence="3">3.1.4.-</ecNumber>
    </submittedName>
</protein>
<dbReference type="Gene3D" id="1.10.3090.10">
    <property type="entry name" value="cca-adding enzyme, domain 2"/>
    <property type="match status" value="1"/>
</dbReference>
<dbReference type="PANTHER" id="PTHR47545">
    <property type="entry name" value="MULTIFUNCTIONAL CCA PROTEIN"/>
    <property type="match status" value="1"/>
</dbReference>
<keyword evidence="1" id="KW-0547">Nucleotide-binding</keyword>
<feature type="domain" description="HD" evidence="2">
    <location>
        <begin position="108"/>
        <end position="209"/>
    </location>
</feature>
<evidence type="ECO:0000313" key="4">
    <source>
        <dbReference type="Proteomes" id="UP000017842"/>
    </source>
</evidence>
<dbReference type="EC" id="3.1.3.-" evidence="3"/>
<sequence>MKPESTPELMQADPGLSVFRLAALYAGTDGRPDDETLELMFEQVSSGVIRDLAPLQIWPELARGLMASKPSNMFRALYACGALSMILPEVSAVFGVPQIAGDPPQVDIGQHLLRALDEASLCSASLPVRYALMVMNIGKSDSPLEHLPVHYRHVERGEPRIHALCERFGVPSDCRDLALLALSECERVHRVSEIRAGPVAAMLERVGAFEQPDRFADFMLLCTYDFRAYPGNTNKEYVKADLLYRALAACAEIDADAIKAAQGSLQDARAFAIADAFHSVRWS</sequence>